<evidence type="ECO:0000256" key="1">
    <source>
        <dbReference type="ARBA" id="ARBA00004613"/>
    </source>
</evidence>
<evidence type="ECO:0000259" key="6">
    <source>
        <dbReference type="SMART" id="SM00199"/>
    </source>
</evidence>
<dbReference type="SMART" id="SM00199">
    <property type="entry name" value="SCY"/>
    <property type="match status" value="1"/>
</dbReference>
<accession>A0A8C5HTG1</accession>
<dbReference type="GO" id="GO:0008009">
    <property type="term" value="F:chemokine activity"/>
    <property type="evidence" value="ECO:0007669"/>
    <property type="project" value="InterPro"/>
</dbReference>
<evidence type="ECO:0000313" key="8">
    <source>
        <dbReference type="Proteomes" id="UP000694680"/>
    </source>
</evidence>
<name>A0A8C5HTG1_GOUWI</name>
<dbReference type="GO" id="GO:0005615">
    <property type="term" value="C:extracellular space"/>
    <property type="evidence" value="ECO:0007669"/>
    <property type="project" value="UniProtKB-KW"/>
</dbReference>
<feature type="chain" id="PRO_5034811838" evidence="5">
    <location>
        <begin position="24"/>
        <end position="102"/>
    </location>
</feature>
<dbReference type="InterPro" id="IPR001811">
    <property type="entry name" value="Chemokine_IL8-like_dom"/>
</dbReference>
<organism evidence="7 8">
    <name type="scientific">Gouania willdenowi</name>
    <name type="common">Blunt-snouted clingfish</name>
    <name type="synonym">Lepadogaster willdenowi</name>
    <dbReference type="NCBI Taxonomy" id="441366"/>
    <lineage>
        <taxon>Eukaryota</taxon>
        <taxon>Metazoa</taxon>
        <taxon>Chordata</taxon>
        <taxon>Craniata</taxon>
        <taxon>Vertebrata</taxon>
        <taxon>Euteleostomi</taxon>
        <taxon>Actinopterygii</taxon>
        <taxon>Neopterygii</taxon>
        <taxon>Teleostei</taxon>
        <taxon>Neoteleostei</taxon>
        <taxon>Acanthomorphata</taxon>
        <taxon>Ovalentaria</taxon>
        <taxon>Blenniimorphae</taxon>
        <taxon>Blenniiformes</taxon>
        <taxon>Gobiesocoidei</taxon>
        <taxon>Gobiesocidae</taxon>
        <taxon>Gobiesocinae</taxon>
        <taxon>Gouania</taxon>
    </lineage>
</organism>
<evidence type="ECO:0000256" key="3">
    <source>
        <dbReference type="ARBA" id="ARBA00022525"/>
    </source>
</evidence>
<dbReference type="AlphaFoldDB" id="A0A8C5HTG1"/>
<dbReference type="Gene3D" id="2.40.50.40">
    <property type="match status" value="1"/>
</dbReference>
<dbReference type="SUPFAM" id="SSF54117">
    <property type="entry name" value="Interleukin 8-like chemokines"/>
    <property type="match status" value="1"/>
</dbReference>
<proteinExistence type="predicted"/>
<evidence type="ECO:0000313" key="7">
    <source>
        <dbReference type="Ensembl" id="ENSGWIP00000049877.1"/>
    </source>
</evidence>
<dbReference type="Pfam" id="PF00048">
    <property type="entry name" value="IL8"/>
    <property type="match status" value="1"/>
</dbReference>
<protein>
    <submittedName>
        <fullName evidence="7">C-C motif chemokine 4-like</fullName>
    </submittedName>
</protein>
<reference evidence="7" key="1">
    <citation type="submission" date="2020-06" db="EMBL/GenBank/DDBJ databases">
        <authorList>
            <consortium name="Wellcome Sanger Institute Data Sharing"/>
        </authorList>
    </citation>
    <scope>NUCLEOTIDE SEQUENCE [LARGE SCALE GENOMIC DNA]</scope>
</reference>
<keyword evidence="4 5" id="KW-0732">Signal</keyword>
<gene>
    <name evidence="7" type="primary">LOC114457982</name>
</gene>
<keyword evidence="3" id="KW-0964">Secreted</keyword>
<evidence type="ECO:0000256" key="2">
    <source>
        <dbReference type="ARBA" id="ARBA00022514"/>
    </source>
</evidence>
<reference evidence="7" key="2">
    <citation type="submission" date="2025-08" db="UniProtKB">
        <authorList>
            <consortium name="Ensembl"/>
        </authorList>
    </citation>
    <scope>IDENTIFICATION</scope>
</reference>
<comment type="subcellular location">
    <subcellularLocation>
        <location evidence="1">Secreted</location>
    </subcellularLocation>
</comment>
<dbReference type="Ensembl" id="ENSGWIT00000053893.1">
    <property type="protein sequence ID" value="ENSGWIP00000049877.1"/>
    <property type="gene ID" value="ENSGWIG00000024308.1"/>
</dbReference>
<keyword evidence="2" id="KW-0202">Cytokine</keyword>
<feature type="domain" description="Chemokine interleukin-8-like" evidence="6">
    <location>
        <begin position="29"/>
        <end position="87"/>
    </location>
</feature>
<dbReference type="Proteomes" id="UP000694680">
    <property type="component" value="Chromosome 24"/>
</dbReference>
<dbReference type="PANTHER" id="PTHR12015:SF183">
    <property type="entry name" value="C-C MOTIF CHEMOKINE 3"/>
    <property type="match status" value="1"/>
</dbReference>
<dbReference type="InterPro" id="IPR036048">
    <property type="entry name" value="Interleukin_8-like_sf"/>
</dbReference>
<dbReference type="InterPro" id="IPR039809">
    <property type="entry name" value="Chemokine_b/g/d"/>
</dbReference>
<reference evidence="7" key="3">
    <citation type="submission" date="2025-09" db="UniProtKB">
        <authorList>
            <consortium name="Ensembl"/>
        </authorList>
    </citation>
    <scope>IDENTIFICATION</scope>
</reference>
<evidence type="ECO:0000256" key="4">
    <source>
        <dbReference type="ARBA" id="ARBA00022729"/>
    </source>
</evidence>
<sequence>PEMKTLVIVLAFLLAFSSNTVLAQSNFGPSTCCFFFKNGPLKKANVISYTYTSSLCSMDGVLVKMRNGAEICVDPSMKWVKKIIEEKNYGKSITFCHFPYQV</sequence>
<dbReference type="GO" id="GO:0006955">
    <property type="term" value="P:immune response"/>
    <property type="evidence" value="ECO:0007669"/>
    <property type="project" value="InterPro"/>
</dbReference>
<feature type="signal peptide" evidence="5">
    <location>
        <begin position="1"/>
        <end position="23"/>
    </location>
</feature>
<keyword evidence="8" id="KW-1185">Reference proteome</keyword>
<dbReference type="CDD" id="cd00272">
    <property type="entry name" value="Chemokine_CC"/>
    <property type="match status" value="1"/>
</dbReference>
<dbReference type="PANTHER" id="PTHR12015">
    <property type="entry name" value="SMALL INDUCIBLE CYTOKINE A"/>
    <property type="match status" value="1"/>
</dbReference>
<evidence type="ECO:0000256" key="5">
    <source>
        <dbReference type="SAM" id="SignalP"/>
    </source>
</evidence>